<feature type="transmembrane region" description="Helical" evidence="1">
    <location>
        <begin position="17"/>
        <end position="38"/>
    </location>
</feature>
<gene>
    <name evidence="2" type="ORF">BDV36DRAFT_124820</name>
</gene>
<accession>A0ABQ6WS35</accession>
<evidence type="ECO:0000313" key="3">
    <source>
        <dbReference type="Proteomes" id="UP000325395"/>
    </source>
</evidence>
<evidence type="ECO:0000256" key="1">
    <source>
        <dbReference type="SAM" id="Phobius"/>
    </source>
</evidence>
<name>A0ABQ6WS35_9EURO</name>
<feature type="transmembrane region" description="Helical" evidence="1">
    <location>
        <begin position="50"/>
        <end position="71"/>
    </location>
</feature>
<sequence length="113" mass="12349">MPIPVTTPDMSSLPEPLMTSASCSIPFMCLQYAYVILFSFYPVHSAGSKLVLSCCRRCFMCGCLGCPAFAVSVSTSNFCVMRLPPFVCDVLVYRLAMGCFVVPAFSNGYRLDV</sequence>
<proteinExistence type="predicted"/>
<organism evidence="2 3">
    <name type="scientific">Aspergillus pseudocaelatus</name>
    <dbReference type="NCBI Taxonomy" id="1825620"/>
    <lineage>
        <taxon>Eukaryota</taxon>
        <taxon>Fungi</taxon>
        <taxon>Dikarya</taxon>
        <taxon>Ascomycota</taxon>
        <taxon>Pezizomycotina</taxon>
        <taxon>Eurotiomycetes</taxon>
        <taxon>Eurotiomycetidae</taxon>
        <taxon>Eurotiales</taxon>
        <taxon>Aspergillaceae</taxon>
        <taxon>Aspergillus</taxon>
        <taxon>Aspergillus subgen. Circumdati</taxon>
    </lineage>
</organism>
<feature type="transmembrane region" description="Helical" evidence="1">
    <location>
        <begin position="91"/>
        <end position="109"/>
    </location>
</feature>
<evidence type="ECO:0008006" key="4">
    <source>
        <dbReference type="Google" id="ProtNLM"/>
    </source>
</evidence>
<dbReference type="EMBL" id="ML735713">
    <property type="protein sequence ID" value="KAE8419914.1"/>
    <property type="molecule type" value="Genomic_DNA"/>
</dbReference>
<protein>
    <recommendedName>
        <fullName evidence="4">4Fe-4S ferredoxin-type domain-containing protein</fullName>
    </recommendedName>
</protein>
<dbReference type="Proteomes" id="UP000325395">
    <property type="component" value="Unassembled WGS sequence"/>
</dbReference>
<keyword evidence="1" id="KW-0472">Membrane</keyword>
<reference evidence="2 3" key="1">
    <citation type="submission" date="2019-04" db="EMBL/GenBank/DDBJ databases">
        <authorList>
            <consortium name="DOE Joint Genome Institute"/>
            <person name="Mondo S."/>
            <person name="Kjaerbolling I."/>
            <person name="Vesth T."/>
            <person name="Frisvad J.C."/>
            <person name="Nybo J.L."/>
            <person name="Theobald S."/>
            <person name="Kildgaard S."/>
            <person name="Isbrandt T."/>
            <person name="Kuo A."/>
            <person name="Sato A."/>
            <person name="Lyhne E.K."/>
            <person name="Kogle M.E."/>
            <person name="Wiebenga A."/>
            <person name="Kun R.S."/>
            <person name="Lubbers R.J."/>
            <person name="Makela M.R."/>
            <person name="Barry K."/>
            <person name="Chovatia M."/>
            <person name="Clum A."/>
            <person name="Daum C."/>
            <person name="Haridas S."/>
            <person name="He G."/>
            <person name="LaButti K."/>
            <person name="Lipzen A."/>
            <person name="Riley R."/>
            <person name="Salamov A."/>
            <person name="Simmons B.A."/>
            <person name="Magnuson J.K."/>
            <person name="Henrissat B."/>
            <person name="Mortensen U.H."/>
            <person name="Larsen T.O."/>
            <person name="Devries R.P."/>
            <person name="Grigoriev I.V."/>
            <person name="Machida M."/>
            <person name="Baker S.E."/>
            <person name="Andersen M.R."/>
            <person name="Cantor M.N."/>
            <person name="Hua S.X."/>
        </authorList>
    </citation>
    <scope>NUCLEOTIDE SEQUENCE [LARGE SCALE GENOMIC DNA]</scope>
    <source>
        <strain evidence="2 3">CBS 117616</strain>
    </source>
</reference>
<keyword evidence="1" id="KW-1133">Transmembrane helix</keyword>
<keyword evidence="3" id="KW-1185">Reference proteome</keyword>
<evidence type="ECO:0000313" key="2">
    <source>
        <dbReference type="EMBL" id="KAE8419914.1"/>
    </source>
</evidence>
<keyword evidence="1" id="KW-0812">Transmembrane</keyword>